<evidence type="ECO:0000256" key="1">
    <source>
        <dbReference type="ARBA" id="ARBA00004370"/>
    </source>
</evidence>
<evidence type="ECO:0000256" key="5">
    <source>
        <dbReference type="SAM" id="MobiDB-lite"/>
    </source>
</evidence>
<dbReference type="EMBL" id="JBBPDW010000025">
    <property type="protein sequence ID" value="KAK7541341.1"/>
    <property type="molecule type" value="Genomic_DNA"/>
</dbReference>
<evidence type="ECO:0000313" key="6">
    <source>
        <dbReference type="EMBL" id="KAK7541341.1"/>
    </source>
</evidence>
<comment type="caution">
    <text evidence="6">The sequence shown here is derived from an EMBL/GenBank/DDBJ whole genome shotgun (WGS) entry which is preliminary data.</text>
</comment>
<feature type="compositionally biased region" description="Low complexity" evidence="5">
    <location>
        <begin position="33"/>
        <end position="48"/>
    </location>
</feature>
<proteinExistence type="predicted"/>
<evidence type="ECO:0000313" key="7">
    <source>
        <dbReference type="Proteomes" id="UP001365128"/>
    </source>
</evidence>
<keyword evidence="2" id="KW-0812">Transmembrane</keyword>
<evidence type="ECO:0000256" key="3">
    <source>
        <dbReference type="ARBA" id="ARBA00022989"/>
    </source>
</evidence>
<evidence type="ECO:0000256" key="4">
    <source>
        <dbReference type="ARBA" id="ARBA00023136"/>
    </source>
</evidence>
<accession>A0ABR1M1J2</accession>
<feature type="region of interest" description="Disordered" evidence="5">
    <location>
        <begin position="33"/>
        <end position="64"/>
    </location>
</feature>
<name>A0ABR1M1J2_9PEZI</name>
<keyword evidence="7" id="KW-1185">Reference proteome</keyword>
<evidence type="ECO:0000256" key="2">
    <source>
        <dbReference type="ARBA" id="ARBA00022692"/>
    </source>
</evidence>
<dbReference type="Proteomes" id="UP001365128">
    <property type="component" value="Unassembled WGS sequence"/>
</dbReference>
<reference evidence="6 7" key="1">
    <citation type="submission" date="2024-04" db="EMBL/GenBank/DDBJ databases">
        <title>Phyllosticta paracitricarpa is synonymous to the EU quarantine fungus P. citricarpa based on phylogenomic analyses.</title>
        <authorList>
            <consortium name="Lawrence Berkeley National Laboratory"/>
            <person name="Van Ingen-Buijs V.A."/>
            <person name="Van Westerhoven A.C."/>
            <person name="Haridas S."/>
            <person name="Skiadas P."/>
            <person name="Martin F."/>
            <person name="Groenewald J.Z."/>
            <person name="Crous P.W."/>
            <person name="Seidl M.F."/>
        </authorList>
    </citation>
    <scope>NUCLEOTIDE SEQUENCE [LARGE SCALE GENOMIC DNA]</scope>
    <source>
        <strain evidence="6 7">CBS 122670</strain>
    </source>
</reference>
<dbReference type="PANTHER" id="PTHR28038:SF1">
    <property type="entry name" value="ADL329WP"/>
    <property type="match status" value="1"/>
</dbReference>
<dbReference type="PANTHER" id="PTHR28038">
    <property type="entry name" value="ADL329WP"/>
    <property type="match status" value="1"/>
</dbReference>
<protein>
    <submittedName>
        <fullName evidence="6">Uncharacterized protein</fullName>
    </submittedName>
</protein>
<dbReference type="InterPro" id="IPR005351">
    <property type="entry name" value="ASTER"/>
</dbReference>
<organism evidence="6 7">
    <name type="scientific">Phyllosticta citricarpa</name>
    <dbReference type="NCBI Taxonomy" id="55181"/>
    <lineage>
        <taxon>Eukaryota</taxon>
        <taxon>Fungi</taxon>
        <taxon>Dikarya</taxon>
        <taxon>Ascomycota</taxon>
        <taxon>Pezizomycotina</taxon>
        <taxon>Dothideomycetes</taxon>
        <taxon>Dothideomycetes incertae sedis</taxon>
        <taxon>Botryosphaeriales</taxon>
        <taxon>Phyllostictaceae</taxon>
        <taxon>Phyllosticta</taxon>
    </lineage>
</organism>
<dbReference type="Pfam" id="PF03669">
    <property type="entry name" value="ASTER"/>
    <property type="match status" value="1"/>
</dbReference>
<comment type="subcellular location">
    <subcellularLocation>
        <location evidence="1">Membrane</location>
    </subcellularLocation>
</comment>
<keyword evidence="3" id="KW-1133">Transmembrane helix</keyword>
<sequence>MLILAGPHPPPTRAIAKEHQDLLDPIPFHPIIPSHRSPPSHRIASHPSRIPRHHSSAMASQKKDMRRDDLIIPYSQVEAKSDPDFAGTMASTLPMAAIFTRNKMVGWTAVIFALQTWLAETPETKSAASTPGIFTVGMSFMSLLVSYLPLFLPPPPVRAGAGSGTEAPAAAPPAQ</sequence>
<gene>
    <name evidence="6" type="ORF">IWX46DRAFT_605809</name>
</gene>
<keyword evidence="4" id="KW-0472">Membrane</keyword>